<comment type="function">
    <text evidence="8">Core subunit of the mitochondrial membrane respiratory chain NADH dehydrogenase (Complex I) which catalyzes electron transfer from NADH through the respiratory chain, using ubiquinone as an electron acceptor. Essential for the catalytic activity and assembly of complex I.</text>
</comment>
<feature type="transmembrane region" description="Helical" evidence="8">
    <location>
        <begin position="284"/>
        <end position="307"/>
    </location>
</feature>
<keyword evidence="6 8" id="KW-0472">Membrane</keyword>
<keyword evidence="5 8" id="KW-1133">Transmembrane helix</keyword>
<dbReference type="RefSeq" id="YP_009307969.1">
    <property type="nucleotide sequence ID" value="NC_031404.1"/>
</dbReference>
<keyword evidence="8" id="KW-0830">Ubiquinone</keyword>
<dbReference type="InterPro" id="IPR001750">
    <property type="entry name" value="ND/Mrp_TM"/>
</dbReference>
<comment type="similarity">
    <text evidence="8">Belongs to the complex I subunit 5 family.</text>
</comment>
<keyword evidence="8" id="KW-0520">NAD</keyword>
<feature type="transmembrane region" description="Helical" evidence="8">
    <location>
        <begin position="418"/>
        <end position="442"/>
    </location>
</feature>
<reference evidence="12" key="1">
    <citation type="journal article" date="2016" name="Gene">
        <title>Syllidae mitochondrial gene order is unusually variable for Annelida.</title>
        <authorList>
            <person name="Aguado M.T."/>
            <person name="Richter S."/>
            <person name="Sontowski R."/>
            <person name="Golombek A."/>
            <person name="Struck T.H."/>
            <person name="Bleidorn C."/>
        </authorList>
    </citation>
    <scope>NUCLEOTIDE SEQUENCE</scope>
</reference>
<evidence type="ECO:0000259" key="11">
    <source>
        <dbReference type="Pfam" id="PF00662"/>
    </source>
</evidence>
<evidence type="ECO:0000256" key="4">
    <source>
        <dbReference type="ARBA" id="ARBA00022692"/>
    </source>
</evidence>
<keyword evidence="9" id="KW-0732">Signal</keyword>
<dbReference type="AlphaFoldDB" id="A0A1C9UZG5"/>
<accession>A0A1C9UZG5</accession>
<feature type="transmembrane region" description="Helical" evidence="8">
    <location>
        <begin position="100"/>
        <end position="118"/>
    </location>
</feature>
<evidence type="ECO:0000256" key="2">
    <source>
        <dbReference type="ARBA" id="ARBA00012944"/>
    </source>
</evidence>
<evidence type="ECO:0000256" key="6">
    <source>
        <dbReference type="ARBA" id="ARBA00023136"/>
    </source>
</evidence>
<feature type="transmembrane region" description="Helical" evidence="8">
    <location>
        <begin position="139"/>
        <end position="157"/>
    </location>
</feature>
<dbReference type="InterPro" id="IPR001516">
    <property type="entry name" value="Proton_antipo_N"/>
</dbReference>
<dbReference type="GO" id="GO:0016020">
    <property type="term" value="C:membrane"/>
    <property type="evidence" value="ECO:0007669"/>
    <property type="project" value="UniProtKB-SubCell"/>
</dbReference>
<evidence type="ECO:0000256" key="7">
    <source>
        <dbReference type="ARBA" id="ARBA00049551"/>
    </source>
</evidence>
<gene>
    <name evidence="12" type="primary">ND5</name>
</gene>
<feature type="signal peptide" evidence="9">
    <location>
        <begin position="1"/>
        <end position="21"/>
    </location>
</feature>
<dbReference type="EMBL" id="KX752426">
    <property type="protein sequence ID" value="AOR87154.1"/>
    <property type="molecule type" value="Genomic_DNA"/>
</dbReference>
<dbReference type="InterPro" id="IPR003945">
    <property type="entry name" value="NU5C-like"/>
</dbReference>
<feature type="transmembrane region" description="Helical" evidence="8">
    <location>
        <begin position="328"/>
        <end position="348"/>
    </location>
</feature>
<feature type="transmembrane region" description="Helical" evidence="8">
    <location>
        <begin position="203"/>
        <end position="222"/>
    </location>
</feature>
<feature type="transmembrane region" description="Helical" evidence="8">
    <location>
        <begin position="169"/>
        <end position="191"/>
    </location>
</feature>
<keyword evidence="4 8" id="KW-0812">Transmembrane</keyword>
<dbReference type="PANTHER" id="PTHR42829">
    <property type="entry name" value="NADH-UBIQUINONE OXIDOREDUCTASE CHAIN 5"/>
    <property type="match status" value="1"/>
</dbReference>
<feature type="transmembrane region" description="Helical" evidence="8">
    <location>
        <begin position="45"/>
        <end position="64"/>
    </location>
</feature>
<evidence type="ECO:0000259" key="10">
    <source>
        <dbReference type="Pfam" id="PF00361"/>
    </source>
</evidence>
<dbReference type="GO" id="GO:0003954">
    <property type="term" value="F:NADH dehydrogenase activity"/>
    <property type="evidence" value="ECO:0007669"/>
    <property type="project" value="TreeGrafter"/>
</dbReference>
<feature type="chain" id="PRO_5008894821" description="NADH-ubiquinone oxidoreductase chain 5" evidence="9">
    <location>
        <begin position="22"/>
        <end position="658"/>
    </location>
</feature>
<evidence type="ECO:0000256" key="8">
    <source>
        <dbReference type="RuleBase" id="RU003404"/>
    </source>
</evidence>
<evidence type="ECO:0000313" key="12">
    <source>
        <dbReference type="EMBL" id="AOR87154.1"/>
    </source>
</evidence>
<organism evidence="12">
    <name type="scientific">Typosyllis antoni</name>
    <dbReference type="NCBI Taxonomy" id="1898412"/>
    <lineage>
        <taxon>Eukaryota</taxon>
        <taxon>Metazoa</taxon>
        <taxon>Spiralia</taxon>
        <taxon>Lophotrochozoa</taxon>
        <taxon>Annelida</taxon>
        <taxon>Polychaeta</taxon>
        <taxon>Errantia</taxon>
        <taxon>Phyllodocida</taxon>
        <taxon>Syllidae</taxon>
        <taxon>Typosyllis</taxon>
    </lineage>
</organism>
<comment type="subcellular location">
    <subcellularLocation>
        <location evidence="1">Membrane</location>
        <topology evidence="1">Multi-pass membrane protein</topology>
    </subcellularLocation>
</comment>
<protein>
    <recommendedName>
        <fullName evidence="3 8">NADH-ubiquinone oxidoreductase chain 5</fullName>
        <ecNumber evidence="2 8">7.1.1.2</ecNumber>
    </recommendedName>
</protein>
<dbReference type="Pfam" id="PF00662">
    <property type="entry name" value="Proton_antipo_N"/>
    <property type="match status" value="1"/>
</dbReference>
<comment type="catalytic activity">
    <reaction evidence="7 8">
        <text>a ubiquinone + NADH + 5 H(+)(in) = a ubiquinol + NAD(+) + 4 H(+)(out)</text>
        <dbReference type="Rhea" id="RHEA:29091"/>
        <dbReference type="Rhea" id="RHEA-COMP:9565"/>
        <dbReference type="Rhea" id="RHEA-COMP:9566"/>
        <dbReference type="ChEBI" id="CHEBI:15378"/>
        <dbReference type="ChEBI" id="CHEBI:16389"/>
        <dbReference type="ChEBI" id="CHEBI:17976"/>
        <dbReference type="ChEBI" id="CHEBI:57540"/>
        <dbReference type="ChEBI" id="CHEBI:57945"/>
        <dbReference type="EC" id="7.1.1.2"/>
    </reaction>
</comment>
<evidence type="ECO:0000256" key="1">
    <source>
        <dbReference type="ARBA" id="ARBA00004141"/>
    </source>
</evidence>
<feature type="transmembrane region" description="Helical" evidence="8">
    <location>
        <begin position="363"/>
        <end position="384"/>
    </location>
</feature>
<dbReference type="Pfam" id="PF00361">
    <property type="entry name" value="Proton_antipo_M"/>
    <property type="match status" value="1"/>
</dbReference>
<keyword evidence="8 12" id="KW-0496">Mitochondrion</keyword>
<feature type="domain" description="NADH-Ubiquinone oxidoreductase (complex I) chain 5 N-terminal" evidence="11">
    <location>
        <begin position="30"/>
        <end position="77"/>
    </location>
</feature>
<evidence type="ECO:0000256" key="9">
    <source>
        <dbReference type="SAM" id="SignalP"/>
    </source>
</evidence>
<keyword evidence="8" id="KW-0813">Transport</keyword>
<dbReference type="EC" id="7.1.1.2" evidence="2 8"/>
<feature type="transmembrane region" description="Helical" evidence="8">
    <location>
        <begin position="258"/>
        <end position="278"/>
    </location>
</feature>
<evidence type="ECO:0000256" key="5">
    <source>
        <dbReference type="ARBA" id="ARBA00022989"/>
    </source>
</evidence>
<evidence type="ECO:0000256" key="3">
    <source>
        <dbReference type="ARBA" id="ARBA00021096"/>
    </source>
</evidence>
<sequence>MMMLALVFLLIALTMFQYDQSSILEWHMTSINSAYLSIPIIIDSKGMLFMFTVSYISFNVLIFSKAYMFGDMNITRFTHLVMMFILSMMILILTPNMMTMLLGWDGLGITSFLLVIYYQNKKSLNSGMITLMTNRIGDCLILLSIAIIMSQGHWNFLFMWKDTISNPNLLTMMILVAAMTKSAQFPFMAWLTCAMAAPTPVSALVHSSTLVTAGVFLLIRFYEFLSEFTYFNLILLTSGLITMYFGGLWAVTKKDIKITVALSTLSQLGLMMSTLALGMVDFCFFHLLTHAMFKATMFMSVGMAIMFKHHRQHMANIKFKRNSRTTGIALMVSLLSMNAIFFFAGYYSKDLILEDLAAGHTSFAVWMMFFASTWITATYSTRIWRSTITTKAFKKIFFFRNNWGNAHKLRRPTNNIKVIEFPLMMMTLASLVMGSVIMWLAINPGEMPIIPKRGPTQIVWLTPILGATMAAFFCPSNKSKLPWRPPFNWAIRSITSYKDLMMKNITFNPNITFRMTMVSKFNTNPTWARFVKHVVNFSFSSLSDPLGQKKGKHPPVKFAKQSLESGRSLMKKKQIAQTVLYTFKLKKYFITLSLKIEKYLDQGIFNFIGPSTLKNYTPWMSEFTLSIQKNKTPSLLLMTMMLMIFMLPLIMYDNLLHF</sequence>
<dbReference type="GeneID" id="29291534"/>
<feature type="transmembrane region" description="Helical" evidence="8">
    <location>
        <begin position="454"/>
        <end position="474"/>
    </location>
</feature>
<dbReference type="GO" id="GO:0042773">
    <property type="term" value="P:ATP synthesis coupled electron transport"/>
    <property type="evidence" value="ECO:0007669"/>
    <property type="project" value="InterPro"/>
</dbReference>
<proteinExistence type="inferred from homology"/>
<dbReference type="CTD" id="4540"/>
<dbReference type="GO" id="GO:0008137">
    <property type="term" value="F:NADH dehydrogenase (ubiquinone) activity"/>
    <property type="evidence" value="ECO:0007669"/>
    <property type="project" value="UniProtKB-EC"/>
</dbReference>
<feature type="domain" description="NADH:quinone oxidoreductase/Mrp antiporter transmembrane" evidence="10">
    <location>
        <begin position="96"/>
        <end position="372"/>
    </location>
</feature>
<feature type="transmembrane region" description="Helical" evidence="8">
    <location>
        <begin position="76"/>
        <end position="94"/>
    </location>
</feature>
<geneLocation type="mitochondrion" evidence="12"/>
<dbReference type="PRINTS" id="PR01434">
    <property type="entry name" value="NADHDHGNASE5"/>
</dbReference>
<feature type="transmembrane region" description="Helical" evidence="8">
    <location>
        <begin position="635"/>
        <end position="652"/>
    </location>
</feature>
<feature type="transmembrane region" description="Helical" evidence="8">
    <location>
        <begin position="228"/>
        <end position="251"/>
    </location>
</feature>
<dbReference type="GO" id="GO:0015990">
    <property type="term" value="P:electron transport coupled proton transport"/>
    <property type="evidence" value="ECO:0007669"/>
    <property type="project" value="TreeGrafter"/>
</dbReference>
<name>A0A1C9UZG5_9ANNE</name>
<dbReference type="PANTHER" id="PTHR42829:SF2">
    <property type="entry name" value="NADH-UBIQUINONE OXIDOREDUCTASE CHAIN 5"/>
    <property type="match status" value="1"/>
</dbReference>